<sequence length="187" mass="21074">MPSYYAQVDGYKCDKGVIDACVEAVKGVGDGRISVADAKKVYVEIADGNKVTRCERWTFRYCLAHFHWTDSAKTYIFDAIANVKGGEDLEQDEVEEPPAKRSKRSVEVVDGMSLDKTLLDAFREAMGEDGVINGDDAKKIWATVVADDEVTACEKWTIRYAFTTWNKKWTPEATDYLFGQLKAWFEA</sequence>
<reference evidence="1" key="1">
    <citation type="submission" date="2021-01" db="EMBL/GenBank/DDBJ databases">
        <authorList>
            <person name="Corre E."/>
            <person name="Pelletier E."/>
            <person name="Niang G."/>
            <person name="Scheremetjew M."/>
            <person name="Finn R."/>
            <person name="Kale V."/>
            <person name="Holt S."/>
            <person name="Cochrane G."/>
            <person name="Meng A."/>
            <person name="Brown T."/>
            <person name="Cohen L."/>
        </authorList>
    </citation>
    <scope>NUCLEOTIDE SEQUENCE</scope>
</reference>
<proteinExistence type="predicted"/>
<dbReference type="AlphaFoldDB" id="A0A7S1AZU8"/>
<dbReference type="EMBL" id="HBFQ01063233">
    <property type="protein sequence ID" value="CAD8870393.1"/>
    <property type="molecule type" value="Transcribed_RNA"/>
</dbReference>
<accession>A0A7S1AZU8</accession>
<gene>
    <name evidence="1" type="ORF">NSCI0253_LOCUS44750</name>
</gene>
<organism evidence="1">
    <name type="scientific">Noctiluca scintillans</name>
    <name type="common">Sea sparkle</name>
    <name type="synonym">Red tide dinoflagellate</name>
    <dbReference type="NCBI Taxonomy" id="2966"/>
    <lineage>
        <taxon>Eukaryota</taxon>
        <taxon>Sar</taxon>
        <taxon>Alveolata</taxon>
        <taxon>Dinophyceae</taxon>
        <taxon>Noctilucales</taxon>
        <taxon>Noctilucaceae</taxon>
        <taxon>Noctiluca</taxon>
    </lineage>
</organism>
<protein>
    <submittedName>
        <fullName evidence="1">Uncharacterized protein</fullName>
    </submittedName>
</protein>
<evidence type="ECO:0000313" key="1">
    <source>
        <dbReference type="EMBL" id="CAD8870393.1"/>
    </source>
</evidence>
<name>A0A7S1AZU8_NOCSC</name>